<organism evidence="1 2">
    <name type="scientific">Ambispora gerdemannii</name>
    <dbReference type="NCBI Taxonomy" id="144530"/>
    <lineage>
        <taxon>Eukaryota</taxon>
        <taxon>Fungi</taxon>
        <taxon>Fungi incertae sedis</taxon>
        <taxon>Mucoromycota</taxon>
        <taxon>Glomeromycotina</taxon>
        <taxon>Glomeromycetes</taxon>
        <taxon>Archaeosporales</taxon>
        <taxon>Ambisporaceae</taxon>
        <taxon>Ambispora</taxon>
    </lineage>
</organism>
<gene>
    <name evidence="1" type="ORF">AGERDE_LOCUS12363</name>
</gene>
<protein>
    <submittedName>
        <fullName evidence="1">12225_t:CDS:1</fullName>
    </submittedName>
</protein>
<name>A0A9N9HGD9_9GLOM</name>
<dbReference type="AlphaFoldDB" id="A0A9N9HGD9"/>
<dbReference type="Proteomes" id="UP000789831">
    <property type="component" value="Unassembled WGS sequence"/>
</dbReference>
<accession>A0A9N9HGD9</accession>
<reference evidence="1" key="1">
    <citation type="submission" date="2021-06" db="EMBL/GenBank/DDBJ databases">
        <authorList>
            <person name="Kallberg Y."/>
            <person name="Tangrot J."/>
            <person name="Rosling A."/>
        </authorList>
    </citation>
    <scope>NUCLEOTIDE SEQUENCE</scope>
    <source>
        <strain evidence="1">MT106</strain>
    </source>
</reference>
<feature type="non-terminal residue" evidence="1">
    <location>
        <position position="1"/>
    </location>
</feature>
<keyword evidence="2" id="KW-1185">Reference proteome</keyword>
<sequence>YLENVSEIPMPKIVTNESVTTDNEYIINNITFNERALNHAKNFATSTLEDLEQDKRDINWLILDVDLQLEIESM</sequence>
<proteinExistence type="predicted"/>
<comment type="caution">
    <text evidence="1">The sequence shown here is derived from an EMBL/GenBank/DDBJ whole genome shotgun (WGS) entry which is preliminary data.</text>
</comment>
<dbReference type="OrthoDB" id="2432419at2759"/>
<dbReference type="EMBL" id="CAJVPL010008237">
    <property type="protein sequence ID" value="CAG8673479.1"/>
    <property type="molecule type" value="Genomic_DNA"/>
</dbReference>
<evidence type="ECO:0000313" key="2">
    <source>
        <dbReference type="Proteomes" id="UP000789831"/>
    </source>
</evidence>
<evidence type="ECO:0000313" key="1">
    <source>
        <dbReference type="EMBL" id="CAG8673479.1"/>
    </source>
</evidence>